<protein>
    <recommendedName>
        <fullName evidence="2">HTH psq-type domain-containing protein</fullName>
    </recommendedName>
</protein>
<reference evidence="3 4" key="1">
    <citation type="submission" date="2023-02" db="EMBL/GenBank/DDBJ databases">
        <title>LHISI_Scaffold_Assembly.</title>
        <authorList>
            <person name="Stuart O.P."/>
            <person name="Cleave R."/>
            <person name="Magrath M.J.L."/>
            <person name="Mikheyev A.S."/>
        </authorList>
    </citation>
    <scope>NUCLEOTIDE SEQUENCE [LARGE SCALE GENOMIC DNA]</scope>
    <source>
        <strain evidence="3">Daus_M_001</strain>
        <tissue evidence="3">Leg muscle</tissue>
    </source>
</reference>
<evidence type="ECO:0000313" key="3">
    <source>
        <dbReference type="EMBL" id="KAJ8887869.1"/>
    </source>
</evidence>
<dbReference type="Pfam" id="PF05225">
    <property type="entry name" value="HTH_psq"/>
    <property type="match status" value="1"/>
</dbReference>
<dbReference type="SUPFAM" id="SSF46689">
    <property type="entry name" value="Homeodomain-like"/>
    <property type="match status" value="1"/>
</dbReference>
<comment type="subcellular location">
    <subcellularLocation>
        <location evidence="1">Nucleus</location>
    </subcellularLocation>
</comment>
<dbReference type="EMBL" id="JARBHB010000004">
    <property type="protein sequence ID" value="KAJ8887869.1"/>
    <property type="molecule type" value="Genomic_DNA"/>
</dbReference>
<dbReference type="InterPro" id="IPR009057">
    <property type="entry name" value="Homeodomain-like_sf"/>
</dbReference>
<dbReference type="InterPro" id="IPR007889">
    <property type="entry name" value="HTH_Psq"/>
</dbReference>
<comment type="caution">
    <text evidence="3">The sequence shown here is derived from an EMBL/GenBank/DDBJ whole genome shotgun (WGS) entry which is preliminary data.</text>
</comment>
<sequence>MARGKRKIKTWVPENMRYAVVAVRAHEMEYLRAAKTYGVPIGTLKKYIKNKGKTPESILEITPGRKSELPPVLEKLLVRYCMEMEGSFNSGGCYANGFRISN</sequence>
<evidence type="ECO:0000313" key="4">
    <source>
        <dbReference type="Proteomes" id="UP001159363"/>
    </source>
</evidence>
<organism evidence="3 4">
    <name type="scientific">Dryococelus australis</name>
    <dbReference type="NCBI Taxonomy" id="614101"/>
    <lineage>
        <taxon>Eukaryota</taxon>
        <taxon>Metazoa</taxon>
        <taxon>Ecdysozoa</taxon>
        <taxon>Arthropoda</taxon>
        <taxon>Hexapoda</taxon>
        <taxon>Insecta</taxon>
        <taxon>Pterygota</taxon>
        <taxon>Neoptera</taxon>
        <taxon>Polyneoptera</taxon>
        <taxon>Phasmatodea</taxon>
        <taxon>Verophasmatodea</taxon>
        <taxon>Anareolatae</taxon>
        <taxon>Phasmatidae</taxon>
        <taxon>Eurycanthinae</taxon>
        <taxon>Dryococelus</taxon>
    </lineage>
</organism>
<feature type="domain" description="HTH psq-type" evidence="2">
    <location>
        <begin position="13"/>
        <end position="51"/>
    </location>
</feature>
<dbReference type="Proteomes" id="UP001159363">
    <property type="component" value="Chromosome X"/>
</dbReference>
<dbReference type="Gene3D" id="1.10.10.60">
    <property type="entry name" value="Homeodomain-like"/>
    <property type="match status" value="1"/>
</dbReference>
<name>A0ABQ9HU16_9NEOP</name>
<evidence type="ECO:0000256" key="1">
    <source>
        <dbReference type="ARBA" id="ARBA00004123"/>
    </source>
</evidence>
<keyword evidence="4" id="KW-1185">Reference proteome</keyword>
<evidence type="ECO:0000259" key="2">
    <source>
        <dbReference type="Pfam" id="PF05225"/>
    </source>
</evidence>
<proteinExistence type="predicted"/>
<accession>A0ABQ9HU16</accession>
<gene>
    <name evidence="3" type="ORF">PR048_014087</name>
</gene>